<dbReference type="CDD" id="cd00076">
    <property type="entry name" value="HFD_SF"/>
    <property type="match status" value="1"/>
</dbReference>
<protein>
    <recommendedName>
        <fullName evidence="6">Bromodomain associated domain-containing protein</fullName>
    </recommendedName>
</protein>
<gene>
    <name evidence="7" type="ORF">CASFOL_015170</name>
</gene>
<keyword evidence="3" id="KW-0804">Transcription</keyword>
<dbReference type="Gene3D" id="1.10.20.10">
    <property type="entry name" value="Histone, subunit A"/>
    <property type="match status" value="1"/>
</dbReference>
<feature type="compositionally biased region" description="Basic and acidic residues" evidence="5">
    <location>
        <begin position="1"/>
        <end position="20"/>
    </location>
</feature>
<evidence type="ECO:0000256" key="1">
    <source>
        <dbReference type="ARBA" id="ARBA00004123"/>
    </source>
</evidence>
<dbReference type="PANTHER" id="PTHR46338">
    <property type="entry name" value="TRANSCRIPTION INITIATION FACTOR TFIID SUBUNIT 8"/>
    <property type="match status" value="1"/>
</dbReference>
<reference evidence="8" key="1">
    <citation type="journal article" date="2024" name="IScience">
        <title>Strigolactones Initiate the Formation of Haustorium-like Structures in Castilleja.</title>
        <authorList>
            <person name="Buerger M."/>
            <person name="Peterson D."/>
            <person name="Chory J."/>
        </authorList>
    </citation>
    <scope>NUCLEOTIDE SEQUENCE [LARGE SCALE GENOMIC DNA]</scope>
</reference>
<evidence type="ECO:0000313" key="7">
    <source>
        <dbReference type="EMBL" id="KAL3640202.1"/>
    </source>
</evidence>
<proteinExistence type="predicted"/>
<keyword evidence="2" id="KW-0805">Transcription regulation</keyword>
<dbReference type="InterPro" id="IPR009072">
    <property type="entry name" value="Histone-fold"/>
</dbReference>
<evidence type="ECO:0000256" key="5">
    <source>
        <dbReference type="SAM" id="MobiDB-lite"/>
    </source>
</evidence>
<evidence type="ECO:0000256" key="4">
    <source>
        <dbReference type="ARBA" id="ARBA00023242"/>
    </source>
</evidence>
<dbReference type="Proteomes" id="UP001632038">
    <property type="component" value="Unassembled WGS sequence"/>
</dbReference>
<dbReference type="PANTHER" id="PTHR46338:SF1">
    <property type="entry name" value="TRANSCRIPTION INITIATION FACTOR TFIID SUBUNIT 8"/>
    <property type="match status" value="1"/>
</dbReference>
<dbReference type="AlphaFoldDB" id="A0ABD3DGZ4"/>
<feature type="domain" description="Bromodomain associated" evidence="6">
    <location>
        <begin position="32"/>
        <end position="108"/>
    </location>
</feature>
<evidence type="ECO:0000259" key="6">
    <source>
        <dbReference type="SMART" id="SM00576"/>
    </source>
</evidence>
<dbReference type="Pfam" id="PF07524">
    <property type="entry name" value="Bromo_TP"/>
    <property type="match status" value="1"/>
</dbReference>
<organism evidence="7 8">
    <name type="scientific">Castilleja foliolosa</name>
    <dbReference type="NCBI Taxonomy" id="1961234"/>
    <lineage>
        <taxon>Eukaryota</taxon>
        <taxon>Viridiplantae</taxon>
        <taxon>Streptophyta</taxon>
        <taxon>Embryophyta</taxon>
        <taxon>Tracheophyta</taxon>
        <taxon>Spermatophyta</taxon>
        <taxon>Magnoliopsida</taxon>
        <taxon>eudicotyledons</taxon>
        <taxon>Gunneridae</taxon>
        <taxon>Pentapetalae</taxon>
        <taxon>asterids</taxon>
        <taxon>lamiids</taxon>
        <taxon>Lamiales</taxon>
        <taxon>Orobanchaceae</taxon>
        <taxon>Pedicularideae</taxon>
        <taxon>Castillejinae</taxon>
        <taxon>Castilleja</taxon>
    </lineage>
</organism>
<evidence type="ECO:0000256" key="2">
    <source>
        <dbReference type="ARBA" id="ARBA00023015"/>
    </source>
</evidence>
<dbReference type="EMBL" id="JAVIJP010000017">
    <property type="protein sequence ID" value="KAL3640202.1"/>
    <property type="molecule type" value="Genomic_DNA"/>
</dbReference>
<accession>A0ABD3DGZ4</accession>
<dbReference type="SMART" id="SM00576">
    <property type="entry name" value="BTP"/>
    <property type="match status" value="1"/>
</dbReference>
<evidence type="ECO:0000256" key="3">
    <source>
        <dbReference type="ARBA" id="ARBA00023163"/>
    </source>
</evidence>
<dbReference type="InterPro" id="IPR037818">
    <property type="entry name" value="TAF8"/>
</dbReference>
<comment type="caution">
    <text evidence="7">The sequence shown here is derived from an EMBL/GenBank/DDBJ whole genome shotgun (WGS) entry which is preliminary data.</text>
</comment>
<sequence>MSDGDGRDSLKFGSERENHPSKKRRKNKSGPDEFAQAIARIAAAQVCEGLGFQGFHQSALDTLADVGVKYIREIGRTASSCANLANRSECNMLDVIQGLEDLGSGQGFSGASDVDHAFSESGVVKDIVRYVGKSDETPFAYLIPVFPVVKERVLNPSFVQLGENLPNEHVPGWLPKFPDSDTYLNVKEPETNKIQPVDEPRRKSVNFQQKLISNGFEAGVIEQGYGSKTQRAEKNNPFLAPPLQYGEKEVSLPVLPDKFLDSVSDNYRKSNEAVLENNIIMVEPSLTMSGPCEPEDRERILLNGRPGIEIKFGNCKKLLESTEKVSVWFGDDDNNDVNEMTKRKADKILLEDTGFQADV</sequence>
<keyword evidence="4" id="KW-0539">Nucleus</keyword>
<evidence type="ECO:0000313" key="8">
    <source>
        <dbReference type="Proteomes" id="UP001632038"/>
    </source>
</evidence>
<feature type="region of interest" description="Disordered" evidence="5">
    <location>
        <begin position="1"/>
        <end position="32"/>
    </location>
</feature>
<comment type="subcellular location">
    <subcellularLocation>
        <location evidence="1">Nucleus</location>
    </subcellularLocation>
</comment>
<name>A0ABD3DGZ4_9LAMI</name>
<dbReference type="GO" id="GO:0005634">
    <property type="term" value="C:nucleus"/>
    <property type="evidence" value="ECO:0007669"/>
    <property type="project" value="UniProtKB-SubCell"/>
</dbReference>
<dbReference type="InterPro" id="IPR006565">
    <property type="entry name" value="BTP"/>
</dbReference>
<keyword evidence="8" id="KW-1185">Reference proteome</keyword>